<dbReference type="PROSITE" id="PS50893">
    <property type="entry name" value="ABC_TRANSPORTER_2"/>
    <property type="match status" value="1"/>
</dbReference>
<keyword evidence="3" id="KW-0547">Nucleotide-binding</keyword>
<keyword evidence="2" id="KW-0813">Transport</keyword>
<evidence type="ECO:0000256" key="4">
    <source>
        <dbReference type="ARBA" id="ARBA00022840"/>
    </source>
</evidence>
<evidence type="ECO:0000313" key="6">
    <source>
        <dbReference type="EMBL" id="PZO13794.1"/>
    </source>
</evidence>
<dbReference type="SUPFAM" id="SSF52540">
    <property type="entry name" value="P-loop containing nucleoside triphosphate hydrolases"/>
    <property type="match status" value="1"/>
</dbReference>
<evidence type="ECO:0000256" key="3">
    <source>
        <dbReference type="ARBA" id="ARBA00022741"/>
    </source>
</evidence>
<dbReference type="PANTHER" id="PTHR43776:SF7">
    <property type="entry name" value="D,D-DIPEPTIDE TRANSPORT ATP-BINDING PROTEIN DDPF-RELATED"/>
    <property type="match status" value="1"/>
</dbReference>
<dbReference type="Pfam" id="PF00005">
    <property type="entry name" value="ABC_tran"/>
    <property type="match status" value="1"/>
</dbReference>
<gene>
    <name evidence="6" type="ORF">DCF25_15660</name>
</gene>
<keyword evidence="4 6" id="KW-0067">ATP-binding</keyword>
<accession>A0A2W4U195</accession>
<comment type="similarity">
    <text evidence="1">Belongs to the ABC transporter superfamily.</text>
</comment>
<reference evidence="6 7" key="2">
    <citation type="submission" date="2018-06" db="EMBL/GenBank/DDBJ databases">
        <title>Metagenomic assembly of (sub)arctic Cyanobacteria and their associated microbiome from non-axenic cultures.</title>
        <authorList>
            <person name="Baurain D."/>
        </authorList>
    </citation>
    <scope>NUCLEOTIDE SEQUENCE [LARGE SCALE GENOMIC DNA]</scope>
    <source>
        <strain evidence="6">ULC129bin1</strain>
    </source>
</reference>
<name>A0A2W4U195_9CYAN</name>
<dbReference type="PANTHER" id="PTHR43776">
    <property type="entry name" value="TRANSPORT ATP-BINDING PROTEIN"/>
    <property type="match status" value="1"/>
</dbReference>
<protein>
    <submittedName>
        <fullName evidence="6">ABC transporter ATP-binding protein</fullName>
    </submittedName>
</protein>
<feature type="domain" description="ABC transporter" evidence="5">
    <location>
        <begin position="2"/>
        <end position="214"/>
    </location>
</feature>
<evidence type="ECO:0000259" key="5">
    <source>
        <dbReference type="PROSITE" id="PS50893"/>
    </source>
</evidence>
<proteinExistence type="inferred from homology"/>
<dbReference type="AlphaFoldDB" id="A0A2W4U195"/>
<dbReference type="GO" id="GO:0055085">
    <property type="term" value="P:transmembrane transport"/>
    <property type="evidence" value="ECO:0007669"/>
    <property type="project" value="UniProtKB-ARBA"/>
</dbReference>
<sequence>MLTGDSLWFRYGDRLPWVVQNRSLAVVPGEVLGLMAPSGYGKTTLGKLLSGYLSPVKGKVTLNGKPVPKKGYSPVQLIFQNPELSVNPRWRIDQILQEGYLPEPSVLKALGIHPGWLTRYPHELSGGELQRVAIARILNPSTQYLIADEMTAMLDANTQALIWQGVLFFVQQQQVGLIVISHDEPLLQRLCDRILRLDDNSIGVTTSVQPASMV</sequence>
<dbReference type="SMART" id="SM00382">
    <property type="entry name" value="AAA"/>
    <property type="match status" value="1"/>
</dbReference>
<dbReference type="InterPro" id="IPR003593">
    <property type="entry name" value="AAA+_ATPase"/>
</dbReference>
<dbReference type="Gene3D" id="3.40.50.300">
    <property type="entry name" value="P-loop containing nucleotide triphosphate hydrolases"/>
    <property type="match status" value="1"/>
</dbReference>
<comment type="caution">
    <text evidence="6">The sequence shown here is derived from an EMBL/GenBank/DDBJ whole genome shotgun (WGS) entry which is preliminary data.</text>
</comment>
<dbReference type="InterPro" id="IPR017871">
    <property type="entry name" value="ABC_transporter-like_CS"/>
</dbReference>
<dbReference type="InterPro" id="IPR003439">
    <property type="entry name" value="ABC_transporter-like_ATP-bd"/>
</dbReference>
<dbReference type="GO" id="GO:0005524">
    <property type="term" value="F:ATP binding"/>
    <property type="evidence" value="ECO:0007669"/>
    <property type="project" value="UniProtKB-KW"/>
</dbReference>
<evidence type="ECO:0000256" key="1">
    <source>
        <dbReference type="ARBA" id="ARBA00005417"/>
    </source>
</evidence>
<dbReference type="InterPro" id="IPR027417">
    <property type="entry name" value="P-loop_NTPase"/>
</dbReference>
<evidence type="ECO:0000256" key="2">
    <source>
        <dbReference type="ARBA" id="ARBA00022448"/>
    </source>
</evidence>
<dbReference type="PROSITE" id="PS00211">
    <property type="entry name" value="ABC_TRANSPORTER_1"/>
    <property type="match status" value="1"/>
</dbReference>
<dbReference type="Proteomes" id="UP000249354">
    <property type="component" value="Unassembled WGS sequence"/>
</dbReference>
<reference evidence="7" key="1">
    <citation type="submission" date="2018-04" db="EMBL/GenBank/DDBJ databases">
        <authorList>
            <person name="Cornet L."/>
        </authorList>
    </citation>
    <scope>NUCLEOTIDE SEQUENCE [LARGE SCALE GENOMIC DNA]</scope>
</reference>
<dbReference type="InterPro" id="IPR050319">
    <property type="entry name" value="ABC_transp_ATP-bind"/>
</dbReference>
<organism evidence="6 7">
    <name type="scientific">Leptolyngbya foveolarum</name>
    <dbReference type="NCBI Taxonomy" id="47253"/>
    <lineage>
        <taxon>Bacteria</taxon>
        <taxon>Bacillati</taxon>
        <taxon>Cyanobacteriota</taxon>
        <taxon>Cyanophyceae</taxon>
        <taxon>Leptolyngbyales</taxon>
        <taxon>Leptolyngbyaceae</taxon>
        <taxon>Leptolyngbya group</taxon>
        <taxon>Leptolyngbya</taxon>
    </lineage>
</organism>
<dbReference type="GO" id="GO:0016887">
    <property type="term" value="F:ATP hydrolysis activity"/>
    <property type="evidence" value="ECO:0007669"/>
    <property type="project" value="InterPro"/>
</dbReference>
<evidence type="ECO:0000313" key="7">
    <source>
        <dbReference type="Proteomes" id="UP000249354"/>
    </source>
</evidence>
<dbReference type="EMBL" id="QBMC01000118">
    <property type="protein sequence ID" value="PZO13794.1"/>
    <property type="molecule type" value="Genomic_DNA"/>
</dbReference>